<dbReference type="VEuPathDB" id="FungiDB:VP01_13260g1"/>
<proteinExistence type="predicted"/>
<dbReference type="EMBL" id="LAVV01003622">
    <property type="protein sequence ID" value="KNZ62003.1"/>
    <property type="molecule type" value="Genomic_DNA"/>
</dbReference>
<evidence type="ECO:0000313" key="2">
    <source>
        <dbReference type="Proteomes" id="UP000037035"/>
    </source>
</evidence>
<comment type="caution">
    <text evidence="1">The sequence shown here is derived from an EMBL/GenBank/DDBJ whole genome shotgun (WGS) entry which is preliminary data.</text>
</comment>
<sequence length="125" mass="14578">NFFSEPYCRKGDLSHQVPTSVCGARKKSVYLTTLCQIFGLIKMALVKMEDYQMAVHNIKKPSIRVPSFQPLLCRKVKTRPRKKMDRSLVTLTKQKSLIKKTLNNILSLWLLRQAIPWTRIEDPYL</sequence>
<dbReference type="AlphaFoldDB" id="A0A0L6VML3"/>
<name>A0A0L6VML3_9BASI</name>
<accession>A0A0L6VML3</accession>
<organism evidence="1 2">
    <name type="scientific">Puccinia sorghi</name>
    <dbReference type="NCBI Taxonomy" id="27349"/>
    <lineage>
        <taxon>Eukaryota</taxon>
        <taxon>Fungi</taxon>
        <taxon>Dikarya</taxon>
        <taxon>Basidiomycota</taxon>
        <taxon>Pucciniomycotina</taxon>
        <taxon>Pucciniomycetes</taxon>
        <taxon>Pucciniales</taxon>
        <taxon>Pucciniaceae</taxon>
        <taxon>Puccinia</taxon>
    </lineage>
</organism>
<protein>
    <submittedName>
        <fullName evidence="1">Uncharacterized protein</fullName>
    </submittedName>
</protein>
<keyword evidence="2" id="KW-1185">Reference proteome</keyword>
<evidence type="ECO:0000313" key="1">
    <source>
        <dbReference type="EMBL" id="KNZ62003.1"/>
    </source>
</evidence>
<gene>
    <name evidence="1" type="ORF">VP01_13260g1</name>
</gene>
<reference evidence="1 2" key="1">
    <citation type="submission" date="2015-08" db="EMBL/GenBank/DDBJ databases">
        <title>Next Generation Sequencing and Analysis of the Genome of Puccinia sorghi L Schw, the Causal Agent of Maize Common Rust.</title>
        <authorList>
            <person name="Rochi L."/>
            <person name="Burguener G."/>
            <person name="Darino M."/>
            <person name="Turjanski A."/>
            <person name="Kreff E."/>
            <person name="Dieguez M.J."/>
            <person name="Sacco F."/>
        </authorList>
    </citation>
    <scope>NUCLEOTIDE SEQUENCE [LARGE SCALE GENOMIC DNA]</scope>
    <source>
        <strain evidence="1 2">RO10H11247</strain>
    </source>
</reference>
<feature type="non-terminal residue" evidence="1">
    <location>
        <position position="1"/>
    </location>
</feature>
<dbReference type="Proteomes" id="UP000037035">
    <property type="component" value="Unassembled WGS sequence"/>
</dbReference>